<dbReference type="PANTHER" id="PTHR34849:SF1">
    <property type="entry name" value="SLR0770 PROTEIN"/>
    <property type="match status" value="1"/>
</dbReference>
<organism evidence="1 2">
    <name type="scientific">Anabaena azotica FACHB-119</name>
    <dbReference type="NCBI Taxonomy" id="947527"/>
    <lineage>
        <taxon>Bacteria</taxon>
        <taxon>Bacillati</taxon>
        <taxon>Cyanobacteriota</taxon>
        <taxon>Cyanophyceae</taxon>
        <taxon>Nostocales</taxon>
        <taxon>Nostocaceae</taxon>
        <taxon>Anabaena</taxon>
        <taxon>Anabaena azotica</taxon>
    </lineage>
</organism>
<sequence length="103" mass="11538">MEITLNQHIEITPGIRGGKPRIAGTRITVADIATLYLRMGQSLDLIAGKYQLSLASVYAAMAYYYDHQIEIDQSIQADEEFSHALQTHYPSRLQAKLKELGSE</sequence>
<dbReference type="SUPFAM" id="SSF46689">
    <property type="entry name" value="Homeodomain-like"/>
    <property type="match status" value="1"/>
</dbReference>
<keyword evidence="2" id="KW-1185">Reference proteome</keyword>
<dbReference type="InterPro" id="IPR007367">
    <property type="entry name" value="DUF433"/>
</dbReference>
<dbReference type="Gene3D" id="1.10.10.10">
    <property type="entry name" value="Winged helix-like DNA-binding domain superfamily/Winged helix DNA-binding domain"/>
    <property type="match status" value="1"/>
</dbReference>
<dbReference type="Proteomes" id="UP000661112">
    <property type="component" value="Unassembled WGS sequence"/>
</dbReference>
<reference evidence="1 2" key="1">
    <citation type="journal article" date="2020" name="ISME J.">
        <title>Comparative genomics reveals insights into cyanobacterial evolution and habitat adaptation.</title>
        <authorList>
            <person name="Chen M.Y."/>
            <person name="Teng W.K."/>
            <person name="Zhao L."/>
            <person name="Hu C.X."/>
            <person name="Zhou Y.K."/>
            <person name="Han B.P."/>
            <person name="Song L.R."/>
            <person name="Shu W.S."/>
        </authorList>
    </citation>
    <scope>NUCLEOTIDE SEQUENCE [LARGE SCALE GENOMIC DNA]</scope>
    <source>
        <strain evidence="1 2">FACHB-119</strain>
    </source>
</reference>
<dbReference type="InterPro" id="IPR009057">
    <property type="entry name" value="Homeodomain-like_sf"/>
</dbReference>
<protein>
    <submittedName>
        <fullName evidence="1">DUF433 domain-containing protein</fullName>
    </submittedName>
</protein>
<dbReference type="Pfam" id="PF04255">
    <property type="entry name" value="DUF433"/>
    <property type="match status" value="1"/>
</dbReference>
<dbReference type="InterPro" id="IPR036388">
    <property type="entry name" value="WH-like_DNA-bd_sf"/>
</dbReference>
<comment type="caution">
    <text evidence="1">The sequence shown here is derived from an EMBL/GenBank/DDBJ whole genome shotgun (WGS) entry which is preliminary data.</text>
</comment>
<dbReference type="EMBL" id="JACJSG010000049">
    <property type="protein sequence ID" value="MBD2504367.1"/>
    <property type="molecule type" value="Genomic_DNA"/>
</dbReference>
<dbReference type="RefSeq" id="WP_190478086.1">
    <property type="nucleotide sequence ID" value="NZ_JACJSG010000049.1"/>
</dbReference>
<evidence type="ECO:0000313" key="1">
    <source>
        <dbReference type="EMBL" id="MBD2504367.1"/>
    </source>
</evidence>
<dbReference type="PANTHER" id="PTHR34849">
    <property type="entry name" value="SSL5025 PROTEIN"/>
    <property type="match status" value="1"/>
</dbReference>
<evidence type="ECO:0000313" key="2">
    <source>
        <dbReference type="Proteomes" id="UP000661112"/>
    </source>
</evidence>
<gene>
    <name evidence="1" type="ORF">H6G83_27790</name>
</gene>
<name>A0ABR8DDU0_9NOST</name>
<accession>A0ABR8DDU0</accession>
<proteinExistence type="predicted"/>